<keyword evidence="3" id="KW-1003">Cell membrane</keyword>
<feature type="transmembrane region" description="Helical" evidence="9">
    <location>
        <begin position="93"/>
        <end position="115"/>
    </location>
</feature>
<evidence type="ECO:0000313" key="12">
    <source>
        <dbReference type="Proteomes" id="UP000217545"/>
    </source>
</evidence>
<gene>
    <name evidence="11" type="ORF">PhaeoP63_02800</name>
</gene>
<comment type="subunit">
    <text evidence="9">The complex comprises the extracytoplasmic solute receptor protein and the two transmembrane proteins.</text>
</comment>
<evidence type="ECO:0000259" key="10">
    <source>
        <dbReference type="Pfam" id="PF04290"/>
    </source>
</evidence>
<evidence type="ECO:0000256" key="3">
    <source>
        <dbReference type="ARBA" id="ARBA00022475"/>
    </source>
</evidence>
<accession>A0AAC9ZAZ7</accession>
<dbReference type="GO" id="GO:0015740">
    <property type="term" value="P:C4-dicarboxylate transport"/>
    <property type="evidence" value="ECO:0007669"/>
    <property type="project" value="TreeGrafter"/>
</dbReference>
<dbReference type="GeneID" id="31847180"/>
<evidence type="ECO:0000256" key="9">
    <source>
        <dbReference type="RuleBase" id="RU369079"/>
    </source>
</evidence>
<comment type="similarity">
    <text evidence="8 9">Belongs to the TRAP transporter small permease family.</text>
</comment>
<feature type="domain" description="Tripartite ATP-independent periplasmic transporters DctQ component" evidence="10">
    <location>
        <begin position="31"/>
        <end position="161"/>
    </location>
</feature>
<evidence type="ECO:0000256" key="2">
    <source>
        <dbReference type="ARBA" id="ARBA00022448"/>
    </source>
</evidence>
<dbReference type="GO" id="GO:0022857">
    <property type="term" value="F:transmembrane transporter activity"/>
    <property type="evidence" value="ECO:0007669"/>
    <property type="project" value="UniProtKB-UniRule"/>
</dbReference>
<proteinExistence type="inferred from homology"/>
<comment type="subcellular location">
    <subcellularLocation>
        <location evidence="1 9">Cell inner membrane</location>
        <topology evidence="1 9">Multi-pass membrane protein</topology>
    </subcellularLocation>
</comment>
<dbReference type="GO" id="GO:0005886">
    <property type="term" value="C:plasma membrane"/>
    <property type="evidence" value="ECO:0007669"/>
    <property type="project" value="UniProtKB-SubCell"/>
</dbReference>
<feature type="transmembrane region" description="Helical" evidence="9">
    <location>
        <begin position="135"/>
        <end position="154"/>
    </location>
</feature>
<evidence type="ECO:0000256" key="6">
    <source>
        <dbReference type="ARBA" id="ARBA00022989"/>
    </source>
</evidence>
<evidence type="ECO:0000313" key="11">
    <source>
        <dbReference type="EMBL" id="ATF06852.1"/>
    </source>
</evidence>
<evidence type="ECO:0000256" key="5">
    <source>
        <dbReference type="ARBA" id="ARBA00022692"/>
    </source>
</evidence>
<dbReference type="AlphaFoldDB" id="A0AAC9ZAZ7"/>
<evidence type="ECO:0000256" key="8">
    <source>
        <dbReference type="ARBA" id="ARBA00038436"/>
    </source>
</evidence>
<keyword evidence="4 9" id="KW-0997">Cell inner membrane</keyword>
<reference evidence="11 12" key="1">
    <citation type="journal article" date="2017" name="Front. Microbiol.">
        <title>Phaeobacter piscinae sp. nov., a species of the Roseobacter group and potential aquaculture probiont.</title>
        <authorList>
            <person name="Sonnenschein E.C."/>
            <person name="Phippen C.B.W."/>
            <person name="Nielsen K.F."/>
            <person name="Mateiu R.V."/>
            <person name="Melchiorsen J."/>
            <person name="Gram L."/>
            <person name="Overmann J."/>
            <person name="Freese H.M."/>
        </authorList>
    </citation>
    <scope>NUCLEOTIDE SEQUENCE [LARGE SCALE GENOMIC DNA]</scope>
    <source>
        <strain evidence="11 12">P63</strain>
    </source>
</reference>
<feature type="transmembrane region" description="Helical" evidence="9">
    <location>
        <begin position="54"/>
        <end position="72"/>
    </location>
</feature>
<dbReference type="RefSeq" id="WP_024098173.1">
    <property type="nucleotide sequence ID" value="NZ_CP010588.1"/>
</dbReference>
<name>A0AAC9ZAZ7_9RHOB</name>
<keyword evidence="6 9" id="KW-1133">Transmembrane helix</keyword>
<evidence type="ECO:0000256" key="1">
    <source>
        <dbReference type="ARBA" id="ARBA00004429"/>
    </source>
</evidence>
<protein>
    <recommendedName>
        <fullName evidence="9">TRAP transporter small permease protein</fullName>
    </recommendedName>
</protein>
<sequence length="169" mass="18833">MNDGIDHLIRRIERAVVWLAGAGAVVVLIQMLWISYGVFVRYGLGKPDRMVTEATALLLFPVAFAGLAYALREDAFPKVTMITDQLRPSLRRLFDIINHILMFAVGSFFAYAGVSATIRSFNSGVASEILHWPRYLFWAPGALALVLFSFYAALRLIRLIRNSAPSGEL</sequence>
<dbReference type="PANTHER" id="PTHR35011:SF2">
    <property type="entry name" value="2,3-DIKETO-L-GULONATE TRAP TRANSPORTER SMALL PERMEASE PROTEIN YIAM"/>
    <property type="match status" value="1"/>
</dbReference>
<feature type="transmembrane region" description="Helical" evidence="9">
    <location>
        <begin position="15"/>
        <end position="34"/>
    </location>
</feature>
<keyword evidence="2 9" id="KW-0813">Transport</keyword>
<dbReference type="InterPro" id="IPR055348">
    <property type="entry name" value="DctQ"/>
</dbReference>
<dbReference type="EMBL" id="CP010784">
    <property type="protein sequence ID" value="ATF06852.1"/>
    <property type="molecule type" value="Genomic_DNA"/>
</dbReference>
<keyword evidence="7 9" id="KW-0472">Membrane</keyword>
<dbReference type="InterPro" id="IPR007387">
    <property type="entry name" value="TRAP_DctQ"/>
</dbReference>
<evidence type="ECO:0000256" key="7">
    <source>
        <dbReference type="ARBA" id="ARBA00023136"/>
    </source>
</evidence>
<keyword evidence="5 9" id="KW-0812">Transmembrane</keyword>
<evidence type="ECO:0000256" key="4">
    <source>
        <dbReference type="ARBA" id="ARBA00022519"/>
    </source>
</evidence>
<organism evidence="11 12">
    <name type="scientific">Phaeobacter gallaeciensis</name>
    <dbReference type="NCBI Taxonomy" id="60890"/>
    <lineage>
        <taxon>Bacteria</taxon>
        <taxon>Pseudomonadati</taxon>
        <taxon>Pseudomonadota</taxon>
        <taxon>Alphaproteobacteria</taxon>
        <taxon>Rhodobacterales</taxon>
        <taxon>Roseobacteraceae</taxon>
        <taxon>Phaeobacter</taxon>
    </lineage>
</organism>
<dbReference type="PANTHER" id="PTHR35011">
    <property type="entry name" value="2,3-DIKETO-L-GULONATE TRAP TRANSPORTER SMALL PERMEASE PROTEIN YIAM"/>
    <property type="match status" value="1"/>
</dbReference>
<comment type="function">
    <text evidence="9">Part of the tripartite ATP-independent periplasmic (TRAP) transport system.</text>
</comment>
<dbReference type="Pfam" id="PF04290">
    <property type="entry name" value="DctQ"/>
    <property type="match status" value="1"/>
</dbReference>
<dbReference type="Proteomes" id="UP000217545">
    <property type="component" value="Chromosome"/>
</dbReference>